<dbReference type="EMBL" id="NOWF01000005">
    <property type="protein sequence ID" value="OYD07728.1"/>
    <property type="molecule type" value="Genomic_DNA"/>
</dbReference>
<dbReference type="Gene3D" id="1.10.260.40">
    <property type="entry name" value="lambda repressor-like DNA-binding domains"/>
    <property type="match status" value="1"/>
</dbReference>
<evidence type="ECO:0000256" key="3">
    <source>
        <dbReference type="ARBA" id="ARBA00023163"/>
    </source>
</evidence>
<sequence>MATIKDVAKIAGVSPSTVSRVVAGSSRISNRTKERVWRAMEEVHYVPNAIARSLARSHTRTVGFTLSRQADQAFSNPFFSEVLRGMSSAAQTRDYNILLSISMNQEEEGEKCLQLIRERRVDGLIVSTSRVKDSLIPILEREGTPFVIIGRSAEVPALSVNNDNQQASYQATRHLLDQGYRNVAFISGPEDLVVSMDRLQGYKQALLEQGFPFREERVVSADFSEEGGFRALYSLKERGVFFDAVLAADDLFALGTLRYAKHFHLSVPEELGVVGFNDTPLMTYTDPPLTSVRILSYELGREAMELLMDRLGHAGRQPMNKEVVLPSRLEVRQSSLRRTGSV</sequence>
<dbReference type="SMART" id="SM00354">
    <property type="entry name" value="HTH_LACI"/>
    <property type="match status" value="1"/>
</dbReference>
<dbReference type="CDD" id="cd06294">
    <property type="entry name" value="PBP1_MalR-like"/>
    <property type="match status" value="1"/>
</dbReference>
<keyword evidence="6" id="KW-1185">Reference proteome</keyword>
<dbReference type="AlphaFoldDB" id="A0A235B5Z8"/>
<dbReference type="SUPFAM" id="SSF47413">
    <property type="entry name" value="lambda repressor-like DNA-binding domains"/>
    <property type="match status" value="1"/>
</dbReference>
<keyword evidence="3" id="KW-0804">Transcription</keyword>
<comment type="caution">
    <text evidence="5">The sequence shown here is derived from an EMBL/GenBank/DDBJ whole genome shotgun (WGS) entry which is preliminary data.</text>
</comment>
<evidence type="ECO:0000259" key="4">
    <source>
        <dbReference type="PROSITE" id="PS50932"/>
    </source>
</evidence>
<dbReference type="PANTHER" id="PTHR30146:SF109">
    <property type="entry name" value="HTH-TYPE TRANSCRIPTIONAL REGULATOR GALS"/>
    <property type="match status" value="1"/>
</dbReference>
<dbReference type="Proteomes" id="UP000215459">
    <property type="component" value="Unassembled WGS sequence"/>
</dbReference>
<dbReference type="PROSITE" id="PS00356">
    <property type="entry name" value="HTH_LACI_1"/>
    <property type="match status" value="1"/>
</dbReference>
<dbReference type="CDD" id="cd01392">
    <property type="entry name" value="HTH_LacI"/>
    <property type="match status" value="1"/>
</dbReference>
<dbReference type="Gene3D" id="3.40.50.2300">
    <property type="match status" value="2"/>
</dbReference>
<dbReference type="Pfam" id="PF13377">
    <property type="entry name" value="Peripla_BP_3"/>
    <property type="match status" value="1"/>
</dbReference>
<dbReference type="RefSeq" id="WP_094264398.1">
    <property type="nucleotide sequence ID" value="NZ_NOWF01000005.1"/>
</dbReference>
<protein>
    <recommendedName>
        <fullName evidence="4">HTH lacI-type domain-containing protein</fullName>
    </recommendedName>
</protein>
<dbReference type="InterPro" id="IPR010982">
    <property type="entry name" value="Lambda_DNA-bd_dom_sf"/>
</dbReference>
<reference evidence="5 6" key="1">
    <citation type="submission" date="2017-07" db="EMBL/GenBank/DDBJ databases">
        <title>The genome sequence of Paludifilum halophilum highlights mechanisms for microbial adaptation to high salt environemnts.</title>
        <authorList>
            <person name="Belbahri L."/>
        </authorList>
    </citation>
    <scope>NUCLEOTIDE SEQUENCE [LARGE SCALE GENOMIC DNA]</scope>
    <source>
        <strain evidence="5 6">DSM 102817</strain>
    </source>
</reference>
<evidence type="ECO:0000256" key="2">
    <source>
        <dbReference type="ARBA" id="ARBA00023125"/>
    </source>
</evidence>
<dbReference type="OrthoDB" id="9788209at2"/>
<organism evidence="5 6">
    <name type="scientific">Paludifilum halophilum</name>
    <dbReference type="NCBI Taxonomy" id="1642702"/>
    <lineage>
        <taxon>Bacteria</taxon>
        <taxon>Bacillati</taxon>
        <taxon>Bacillota</taxon>
        <taxon>Bacilli</taxon>
        <taxon>Bacillales</taxon>
        <taxon>Thermoactinomycetaceae</taxon>
        <taxon>Paludifilum</taxon>
    </lineage>
</organism>
<dbReference type="InterPro" id="IPR028082">
    <property type="entry name" value="Peripla_BP_I"/>
</dbReference>
<dbReference type="GO" id="GO:0003700">
    <property type="term" value="F:DNA-binding transcription factor activity"/>
    <property type="evidence" value="ECO:0007669"/>
    <property type="project" value="TreeGrafter"/>
</dbReference>
<keyword evidence="2" id="KW-0238">DNA-binding</keyword>
<name>A0A235B5Z8_9BACL</name>
<gene>
    <name evidence="5" type="ORF">CHM34_09650</name>
</gene>
<dbReference type="PRINTS" id="PR00036">
    <property type="entry name" value="HTHLACI"/>
</dbReference>
<proteinExistence type="predicted"/>
<dbReference type="SUPFAM" id="SSF53822">
    <property type="entry name" value="Periplasmic binding protein-like I"/>
    <property type="match status" value="1"/>
</dbReference>
<feature type="domain" description="HTH lacI-type" evidence="4">
    <location>
        <begin position="2"/>
        <end position="56"/>
    </location>
</feature>
<dbReference type="PROSITE" id="PS50932">
    <property type="entry name" value="HTH_LACI_2"/>
    <property type="match status" value="1"/>
</dbReference>
<dbReference type="InterPro" id="IPR046335">
    <property type="entry name" value="LacI/GalR-like_sensor"/>
</dbReference>
<dbReference type="InterPro" id="IPR000843">
    <property type="entry name" value="HTH_LacI"/>
</dbReference>
<accession>A0A235B5Z8</accession>
<dbReference type="PANTHER" id="PTHR30146">
    <property type="entry name" value="LACI-RELATED TRANSCRIPTIONAL REPRESSOR"/>
    <property type="match status" value="1"/>
</dbReference>
<dbReference type="GO" id="GO:0000976">
    <property type="term" value="F:transcription cis-regulatory region binding"/>
    <property type="evidence" value="ECO:0007669"/>
    <property type="project" value="TreeGrafter"/>
</dbReference>
<dbReference type="Pfam" id="PF00356">
    <property type="entry name" value="LacI"/>
    <property type="match status" value="1"/>
</dbReference>
<evidence type="ECO:0000313" key="6">
    <source>
        <dbReference type="Proteomes" id="UP000215459"/>
    </source>
</evidence>
<keyword evidence="1" id="KW-0805">Transcription regulation</keyword>
<evidence type="ECO:0000256" key="1">
    <source>
        <dbReference type="ARBA" id="ARBA00023015"/>
    </source>
</evidence>
<evidence type="ECO:0000313" key="5">
    <source>
        <dbReference type="EMBL" id="OYD07728.1"/>
    </source>
</evidence>